<dbReference type="PANTHER" id="PTHR30055:SF234">
    <property type="entry name" value="HTH-TYPE TRANSCRIPTIONAL REGULATOR BETI"/>
    <property type="match status" value="1"/>
</dbReference>
<dbReference type="Gene3D" id="1.10.357.10">
    <property type="entry name" value="Tetracycline Repressor, domain 2"/>
    <property type="match status" value="1"/>
</dbReference>
<keyword evidence="1" id="KW-0805">Transcription regulation</keyword>
<dbReference type="OrthoDB" id="4550691at2"/>
<keyword evidence="3" id="KW-0804">Transcription</keyword>
<dbReference type="Proteomes" id="UP000466345">
    <property type="component" value="Unassembled WGS sequence"/>
</dbReference>
<reference evidence="6 7" key="1">
    <citation type="submission" date="2019-10" db="EMBL/GenBank/DDBJ databases">
        <title>Streptomyces smaragdinus sp. nov. and Streptomyces fabii sp. nov., isolated from the gut of fungus growing-termite Macrotermes natalensis.</title>
        <authorList>
            <person name="Schwitalla J."/>
            <person name="Benndorf R."/>
            <person name="Martin K."/>
            <person name="De Beer W."/>
            <person name="Kaster A.-K."/>
            <person name="Vollmers J."/>
            <person name="Poulsen M."/>
            <person name="Beemelmanns C."/>
        </authorList>
    </citation>
    <scope>NUCLEOTIDE SEQUENCE [LARGE SCALE GENOMIC DNA]</scope>
    <source>
        <strain evidence="6 7">RB5</strain>
    </source>
</reference>
<accession>A0A7K0CG05</accession>
<keyword evidence="7" id="KW-1185">Reference proteome</keyword>
<dbReference type="SUPFAM" id="SSF46689">
    <property type="entry name" value="Homeodomain-like"/>
    <property type="match status" value="1"/>
</dbReference>
<comment type="caution">
    <text evidence="6">The sequence shown here is derived from an EMBL/GenBank/DDBJ whole genome shotgun (WGS) entry which is preliminary data.</text>
</comment>
<proteinExistence type="predicted"/>
<feature type="domain" description="HTH tetR-type" evidence="5">
    <location>
        <begin position="21"/>
        <end position="81"/>
    </location>
</feature>
<dbReference type="PANTHER" id="PTHR30055">
    <property type="entry name" value="HTH-TYPE TRANSCRIPTIONAL REGULATOR RUTR"/>
    <property type="match status" value="1"/>
</dbReference>
<protein>
    <recommendedName>
        <fullName evidence="5">HTH tetR-type domain-containing protein</fullName>
    </recommendedName>
</protein>
<dbReference type="GO" id="GO:0003700">
    <property type="term" value="F:DNA-binding transcription factor activity"/>
    <property type="evidence" value="ECO:0007669"/>
    <property type="project" value="TreeGrafter"/>
</dbReference>
<dbReference type="EMBL" id="WEGJ01000006">
    <property type="protein sequence ID" value="MQY12409.1"/>
    <property type="molecule type" value="Genomic_DNA"/>
</dbReference>
<organism evidence="6 7">
    <name type="scientific">Streptomyces smaragdinus</name>
    <dbReference type="NCBI Taxonomy" id="2585196"/>
    <lineage>
        <taxon>Bacteria</taxon>
        <taxon>Bacillati</taxon>
        <taxon>Actinomycetota</taxon>
        <taxon>Actinomycetes</taxon>
        <taxon>Kitasatosporales</taxon>
        <taxon>Streptomycetaceae</taxon>
        <taxon>Streptomyces</taxon>
    </lineage>
</organism>
<evidence type="ECO:0000313" key="6">
    <source>
        <dbReference type="EMBL" id="MQY12409.1"/>
    </source>
</evidence>
<dbReference type="PRINTS" id="PR00455">
    <property type="entry name" value="HTHTETR"/>
</dbReference>
<dbReference type="InterPro" id="IPR036271">
    <property type="entry name" value="Tet_transcr_reg_TetR-rel_C_sf"/>
</dbReference>
<dbReference type="InterPro" id="IPR009057">
    <property type="entry name" value="Homeodomain-like_sf"/>
</dbReference>
<evidence type="ECO:0000256" key="4">
    <source>
        <dbReference type="PROSITE-ProRule" id="PRU00335"/>
    </source>
</evidence>
<sequence length="210" mass="23268">MTGRPPAPAPKRRYAPRLAPEQRREHLLDCALRIVVRDGYDRISVGAIAKEAGVTRPVVYSVFDDLDALMDALLRRTRDRGLEQALRVLAEAGGPEDLGAWLTAAFSRLIDQVREDPYVWRPILGLTHGAPVAVHQQLEQTRAVVRRHIAAGLRQALDLRGGPDLDAEVLSHLVLVTAEEFGRLALDDSARFDKERLVAALRGLLALARR</sequence>
<dbReference type="SUPFAM" id="SSF48498">
    <property type="entry name" value="Tetracyclin repressor-like, C-terminal domain"/>
    <property type="match status" value="1"/>
</dbReference>
<name>A0A7K0CG05_9ACTN</name>
<dbReference type="AlphaFoldDB" id="A0A7K0CG05"/>
<evidence type="ECO:0000256" key="2">
    <source>
        <dbReference type="ARBA" id="ARBA00023125"/>
    </source>
</evidence>
<keyword evidence="2 4" id="KW-0238">DNA-binding</keyword>
<evidence type="ECO:0000259" key="5">
    <source>
        <dbReference type="PROSITE" id="PS50977"/>
    </source>
</evidence>
<evidence type="ECO:0000256" key="1">
    <source>
        <dbReference type="ARBA" id="ARBA00023015"/>
    </source>
</evidence>
<dbReference type="InterPro" id="IPR050109">
    <property type="entry name" value="HTH-type_TetR-like_transc_reg"/>
</dbReference>
<dbReference type="InterPro" id="IPR001647">
    <property type="entry name" value="HTH_TetR"/>
</dbReference>
<evidence type="ECO:0000256" key="3">
    <source>
        <dbReference type="ARBA" id="ARBA00023163"/>
    </source>
</evidence>
<dbReference type="Pfam" id="PF00440">
    <property type="entry name" value="TetR_N"/>
    <property type="match status" value="1"/>
</dbReference>
<dbReference type="GO" id="GO:0000976">
    <property type="term" value="F:transcription cis-regulatory region binding"/>
    <property type="evidence" value="ECO:0007669"/>
    <property type="project" value="TreeGrafter"/>
</dbReference>
<evidence type="ECO:0000313" key="7">
    <source>
        <dbReference type="Proteomes" id="UP000466345"/>
    </source>
</evidence>
<dbReference type="PROSITE" id="PS50977">
    <property type="entry name" value="HTH_TETR_2"/>
    <property type="match status" value="1"/>
</dbReference>
<dbReference type="RefSeq" id="WP_153451930.1">
    <property type="nucleotide sequence ID" value="NZ_WEGJ01000006.1"/>
</dbReference>
<gene>
    <name evidence="6" type="ORF">SRB5_25420</name>
</gene>
<feature type="DNA-binding region" description="H-T-H motif" evidence="4">
    <location>
        <begin position="44"/>
        <end position="63"/>
    </location>
</feature>